<dbReference type="CDD" id="cd16295">
    <property type="entry name" value="TTHA0252-CPSF-like_MBL-fold"/>
    <property type="match status" value="1"/>
</dbReference>
<dbReference type="InterPro" id="IPR001279">
    <property type="entry name" value="Metallo-B-lactamas"/>
</dbReference>
<evidence type="ECO:0000259" key="2">
    <source>
        <dbReference type="SMART" id="SM00849"/>
    </source>
</evidence>
<dbReference type="InterPro" id="IPR011108">
    <property type="entry name" value="RMMBL"/>
</dbReference>
<dbReference type="PANTHER" id="PTHR11203">
    <property type="entry name" value="CLEAVAGE AND POLYADENYLATION SPECIFICITY FACTOR FAMILY MEMBER"/>
    <property type="match status" value="1"/>
</dbReference>
<dbReference type="Gene3D" id="3.40.50.10890">
    <property type="match status" value="1"/>
</dbReference>
<evidence type="ECO:0000256" key="1">
    <source>
        <dbReference type="ARBA" id="ARBA00022801"/>
    </source>
</evidence>
<comment type="caution">
    <text evidence="4">The sequence shown here is derived from an EMBL/GenBank/DDBJ whole genome shotgun (WGS) entry which is preliminary data.</text>
</comment>
<dbReference type="RefSeq" id="WP_338273616.1">
    <property type="nucleotide sequence ID" value="NZ_BTTX01000001.1"/>
</dbReference>
<feature type="domain" description="Beta-Casp" evidence="3">
    <location>
        <begin position="263"/>
        <end position="388"/>
    </location>
</feature>
<dbReference type="Gene3D" id="3.60.15.10">
    <property type="entry name" value="Ribonuclease Z/Hydroxyacylglutathione hydrolase-like"/>
    <property type="match status" value="1"/>
</dbReference>
<dbReference type="Proteomes" id="UP001342631">
    <property type="component" value="Unassembled WGS sequence"/>
</dbReference>
<organism evidence="4 5">
    <name type="scientific">Corallococcus caeni</name>
    <dbReference type="NCBI Taxonomy" id="3082388"/>
    <lineage>
        <taxon>Bacteria</taxon>
        <taxon>Pseudomonadati</taxon>
        <taxon>Myxococcota</taxon>
        <taxon>Myxococcia</taxon>
        <taxon>Myxococcales</taxon>
        <taxon>Cystobacterineae</taxon>
        <taxon>Myxococcaceae</taxon>
        <taxon>Corallococcus</taxon>
    </lineage>
</organism>
<dbReference type="InterPro" id="IPR022712">
    <property type="entry name" value="Beta_Casp"/>
</dbReference>
<gene>
    <name evidence="4" type="ORF">ASNO1_00990</name>
</gene>
<keyword evidence="1" id="KW-0378">Hydrolase</keyword>
<dbReference type="PANTHER" id="PTHR11203:SF37">
    <property type="entry name" value="INTEGRATOR COMPLEX SUBUNIT 11"/>
    <property type="match status" value="1"/>
</dbReference>
<dbReference type="InterPro" id="IPR050698">
    <property type="entry name" value="MBL"/>
</dbReference>
<dbReference type="SUPFAM" id="SSF56281">
    <property type="entry name" value="Metallo-hydrolase/oxidoreductase"/>
    <property type="match status" value="1"/>
</dbReference>
<accession>A0ABQ6QJ26</accession>
<dbReference type="EMBL" id="BTTX01000001">
    <property type="protein sequence ID" value="GMU03847.1"/>
    <property type="molecule type" value="Genomic_DNA"/>
</dbReference>
<evidence type="ECO:0000313" key="5">
    <source>
        <dbReference type="Proteomes" id="UP001342631"/>
    </source>
</evidence>
<dbReference type="Pfam" id="PF10996">
    <property type="entry name" value="Beta-Casp"/>
    <property type="match status" value="1"/>
</dbReference>
<evidence type="ECO:0000259" key="3">
    <source>
        <dbReference type="SMART" id="SM01027"/>
    </source>
</evidence>
<proteinExistence type="predicted"/>
<name>A0ABQ6QJ26_9BACT</name>
<dbReference type="SMART" id="SM00849">
    <property type="entry name" value="Lactamase_B"/>
    <property type="match status" value="1"/>
</dbReference>
<dbReference type="SMART" id="SM01027">
    <property type="entry name" value="Beta-Casp"/>
    <property type="match status" value="1"/>
</dbReference>
<reference evidence="4 5" key="1">
    <citation type="journal article" date="2024" name="Arch. Microbiol.">
        <title>Corallococcus caeni sp. nov., a novel myxobacterium isolated from activated sludge.</title>
        <authorList>
            <person name="Tomita S."/>
            <person name="Nakai R."/>
            <person name="Kuroda K."/>
            <person name="Kurashita H."/>
            <person name="Hatamoto M."/>
            <person name="Yamaguchi T."/>
            <person name="Narihiro T."/>
        </authorList>
    </citation>
    <scope>NUCLEOTIDE SEQUENCE [LARGE SCALE GENOMIC DNA]</scope>
    <source>
        <strain evidence="4 5">NO1</strain>
    </source>
</reference>
<dbReference type="InterPro" id="IPR036866">
    <property type="entry name" value="RibonucZ/Hydroxyglut_hydro"/>
</dbReference>
<keyword evidence="5" id="KW-1185">Reference proteome</keyword>
<feature type="domain" description="Metallo-beta-lactamase" evidence="2">
    <location>
        <begin position="23"/>
        <end position="234"/>
    </location>
</feature>
<dbReference type="Pfam" id="PF07521">
    <property type="entry name" value="RMMBL"/>
    <property type="match status" value="1"/>
</dbReference>
<dbReference type="Pfam" id="PF12706">
    <property type="entry name" value="Lactamase_B_2"/>
    <property type="match status" value="1"/>
</dbReference>
<sequence length="474" mass="52299">MHLMEEEASTVSLKFLGAAGTVTGSRFLLEREGREPCRVLLDCGLFQGLKALRQRNWEPPPFDPVTLDAVVLSHAHLDHSGFLPLLARGGFRGPVHCTPGTADLLGPLLLDSAHLQEEDAERANSHGYSKHHPALPLYTVQDARRALTLVRTHPYGTPFTAGAGLEVTFRRAGHILGSATVDVAWGRGDAARHLVFSGDLGRPGRPILRDPEPVPGADVLLLESTYGDRVHAAWPEEHLARIITRTVHQGGAVVIPVFAVGRAQELLWTLHRLRDEQRLPRVSVFLDSPMAQDVTELYCRHPEDHDVDMRRLTLQARCPLCASERHWVRTAEASRALLTRTDPRVILAGSGMATGGRVLHHLKHLLPDARNTVVLAGYQAAGTRGRALQDGAGRLRIHGEDVPVRARVETVDGLSAHADREELLAWLRTFPRPPRETWLVHGEPGASEALAESIRERMGWHVRVARDGERVTLE</sequence>
<protein>
    <submittedName>
        <fullName evidence="4">MBL fold metallo-hydrolase</fullName>
    </submittedName>
</protein>
<evidence type="ECO:0000313" key="4">
    <source>
        <dbReference type="EMBL" id="GMU03847.1"/>
    </source>
</evidence>